<keyword evidence="15" id="KW-1185">Reference proteome</keyword>
<evidence type="ECO:0000313" key="15">
    <source>
        <dbReference type="Proteomes" id="UP000680365"/>
    </source>
</evidence>
<evidence type="ECO:0000256" key="7">
    <source>
        <dbReference type="ARBA" id="ARBA00022833"/>
    </source>
</evidence>
<evidence type="ECO:0000256" key="9">
    <source>
        <dbReference type="ARBA" id="ARBA00023049"/>
    </source>
</evidence>
<evidence type="ECO:0000256" key="2">
    <source>
        <dbReference type="ARBA" id="ARBA00022475"/>
    </source>
</evidence>
<evidence type="ECO:0000256" key="6">
    <source>
        <dbReference type="ARBA" id="ARBA00022801"/>
    </source>
</evidence>
<comment type="subcellular location">
    <subcellularLocation>
        <location evidence="1">Cell membrane</location>
        <topology evidence="1">Multi-pass membrane protein</topology>
    </subcellularLocation>
</comment>
<keyword evidence="6 11" id="KW-0378">Hydrolase</keyword>
<keyword evidence="4 12" id="KW-0812">Transmembrane</keyword>
<dbReference type="RefSeq" id="WP_213348042.1">
    <property type="nucleotide sequence ID" value="NZ_JAEDAM010000002.1"/>
</dbReference>
<dbReference type="InterPro" id="IPR001915">
    <property type="entry name" value="Peptidase_M48"/>
</dbReference>
<proteinExistence type="inferred from homology"/>
<evidence type="ECO:0000259" key="13">
    <source>
        <dbReference type="Pfam" id="PF01435"/>
    </source>
</evidence>
<accession>A0ABS5QJN9</accession>
<feature type="non-terminal residue" evidence="14">
    <location>
        <position position="1"/>
    </location>
</feature>
<keyword evidence="8 12" id="KW-1133">Transmembrane helix</keyword>
<dbReference type="PANTHER" id="PTHR43221:SF1">
    <property type="entry name" value="PROTEASE HTPX"/>
    <property type="match status" value="1"/>
</dbReference>
<evidence type="ECO:0000256" key="10">
    <source>
        <dbReference type="ARBA" id="ARBA00023136"/>
    </source>
</evidence>
<feature type="transmembrane region" description="Helical" evidence="12">
    <location>
        <begin position="174"/>
        <end position="195"/>
    </location>
</feature>
<sequence length="269" mass="29537">PETNISGYGYDFVGVGIFSLIVGFSGAFISLLISKWVAKWMYSPQIINPENLSQFGEKEIFVYQVVERLASRGNIKTPEVGIYASNEPNAFATGPTKNNSLVAVSSGLIYNMDFDAIEGVVAHEMAHILNGDMVTMTLLQGVMNTFVVFLSRIIGTFVDKAVFKNEDGPGLGYFLVSFVLQILLSILASIVLAWFSRYREFKADAGSADLVGKEKMIAGLQQLQVLVQNIEFEDNQATNSMKIVSGASIMKLFSSHPPLEKRIQALQSK</sequence>
<comment type="similarity">
    <text evidence="11">Belongs to the peptidase M48 family.</text>
</comment>
<name>A0ABS5QJN9_9BACT</name>
<feature type="domain" description="Peptidase M48" evidence="13">
    <location>
        <begin position="63"/>
        <end position="268"/>
    </location>
</feature>
<keyword evidence="7 11" id="KW-0862">Zinc</keyword>
<dbReference type="NCBIfam" id="NF003965">
    <property type="entry name" value="PRK05457.1"/>
    <property type="match status" value="1"/>
</dbReference>
<gene>
    <name evidence="14" type="ORF">VAMP_5n1</name>
</gene>
<protein>
    <submittedName>
        <fullName evidence="14">Protease HtpX</fullName>
    </submittedName>
</protein>
<comment type="cofactor">
    <cofactor evidence="11">
        <name>Zn(2+)</name>
        <dbReference type="ChEBI" id="CHEBI:29105"/>
    </cofactor>
    <text evidence="11">Binds 1 zinc ion per subunit.</text>
</comment>
<dbReference type="Proteomes" id="UP000680365">
    <property type="component" value="Unassembled WGS sequence"/>
</dbReference>
<evidence type="ECO:0000256" key="5">
    <source>
        <dbReference type="ARBA" id="ARBA00022723"/>
    </source>
</evidence>
<keyword evidence="5" id="KW-0479">Metal-binding</keyword>
<evidence type="ECO:0000256" key="11">
    <source>
        <dbReference type="RuleBase" id="RU003983"/>
    </source>
</evidence>
<evidence type="ECO:0000256" key="12">
    <source>
        <dbReference type="SAM" id="Phobius"/>
    </source>
</evidence>
<dbReference type="Gene3D" id="3.30.2010.10">
    <property type="entry name" value="Metalloproteases ('zincins'), catalytic domain"/>
    <property type="match status" value="1"/>
</dbReference>
<organism evidence="14 15">
    <name type="scientific">Candidatus Vampirococcus lugosii</name>
    <dbReference type="NCBI Taxonomy" id="2789015"/>
    <lineage>
        <taxon>Bacteria</taxon>
        <taxon>Candidatus Absconditibacteriota</taxon>
        <taxon>Vampirococcus</taxon>
    </lineage>
</organism>
<dbReference type="GO" id="GO:0006508">
    <property type="term" value="P:proteolysis"/>
    <property type="evidence" value="ECO:0007669"/>
    <property type="project" value="UniProtKB-KW"/>
</dbReference>
<keyword evidence="3 11" id="KW-0645">Protease</keyword>
<dbReference type="CDD" id="cd07335">
    <property type="entry name" value="M48B_HtpX_like"/>
    <property type="match status" value="1"/>
</dbReference>
<feature type="transmembrane region" description="Helical" evidence="12">
    <location>
        <begin position="133"/>
        <end position="154"/>
    </location>
</feature>
<dbReference type="EMBL" id="JAEDAM010000002">
    <property type="protein sequence ID" value="MBS8121485.1"/>
    <property type="molecule type" value="Genomic_DNA"/>
</dbReference>
<reference evidence="14 15" key="1">
    <citation type="journal article" date="2021" name="Nat. Commun.">
        <title>Reductive evolution and unique predatory mode in the CPR bacterium Vampirococcus lugosii.</title>
        <authorList>
            <person name="Moreira D."/>
            <person name="Zivanovic Y."/>
            <person name="Lopez-Archilla A.I."/>
            <person name="Iniesto M."/>
            <person name="Lopez-Garcia P."/>
        </authorList>
    </citation>
    <scope>NUCLEOTIDE SEQUENCE [LARGE SCALE GENOMIC DNA]</scope>
    <source>
        <strain evidence="14">Chiprana</strain>
    </source>
</reference>
<keyword evidence="9 11" id="KW-0482">Metalloprotease</keyword>
<dbReference type="PANTHER" id="PTHR43221">
    <property type="entry name" value="PROTEASE HTPX"/>
    <property type="match status" value="1"/>
</dbReference>
<dbReference type="Pfam" id="PF01435">
    <property type="entry name" value="Peptidase_M48"/>
    <property type="match status" value="1"/>
</dbReference>
<feature type="transmembrane region" description="Helical" evidence="12">
    <location>
        <begin position="12"/>
        <end position="33"/>
    </location>
</feature>
<keyword evidence="2" id="KW-1003">Cell membrane</keyword>
<dbReference type="InterPro" id="IPR050083">
    <property type="entry name" value="HtpX_protease"/>
</dbReference>
<dbReference type="GO" id="GO:0008233">
    <property type="term" value="F:peptidase activity"/>
    <property type="evidence" value="ECO:0007669"/>
    <property type="project" value="UniProtKB-KW"/>
</dbReference>
<keyword evidence="10 12" id="KW-0472">Membrane</keyword>
<comment type="caution">
    <text evidence="14">The sequence shown here is derived from an EMBL/GenBank/DDBJ whole genome shotgun (WGS) entry which is preliminary data.</text>
</comment>
<evidence type="ECO:0000256" key="8">
    <source>
        <dbReference type="ARBA" id="ARBA00022989"/>
    </source>
</evidence>
<evidence type="ECO:0000256" key="4">
    <source>
        <dbReference type="ARBA" id="ARBA00022692"/>
    </source>
</evidence>
<evidence type="ECO:0000256" key="3">
    <source>
        <dbReference type="ARBA" id="ARBA00022670"/>
    </source>
</evidence>
<evidence type="ECO:0000256" key="1">
    <source>
        <dbReference type="ARBA" id="ARBA00004651"/>
    </source>
</evidence>
<evidence type="ECO:0000313" key="14">
    <source>
        <dbReference type="EMBL" id="MBS8121485.1"/>
    </source>
</evidence>